<name>X1M2Q1_9ZZZZ</name>
<evidence type="ECO:0000313" key="8">
    <source>
        <dbReference type="EMBL" id="GAI12346.1"/>
    </source>
</evidence>
<keyword evidence="2" id="KW-0489">Methyltransferase</keyword>
<evidence type="ECO:0000256" key="1">
    <source>
        <dbReference type="ARBA" id="ARBA00010398"/>
    </source>
</evidence>
<accession>X1M2Q1</accession>
<dbReference type="GO" id="GO:0046872">
    <property type="term" value="F:metal ion binding"/>
    <property type="evidence" value="ECO:0007669"/>
    <property type="project" value="UniProtKB-KW"/>
</dbReference>
<dbReference type="InterPro" id="IPR000489">
    <property type="entry name" value="Pterin-binding_dom"/>
</dbReference>
<sequence length="206" mass="21948">LTEIIQAATDVPVCLDSANPEALSAALKVHSGDAMINSITGEKARLEGIVPLVVEYGTRVVALPMDDSGMPDTAADRLRVAADIVKILDGEGVALDRIYFDPLIRPISTNPDQMSAVLEATGRIMTEFPGVHTICGLSNISFGLPRRKLLNRSFLTLMINAGLDSAILDPTTPGLMPTVLATEALVGRDQFCMNYITAERAGKLEG</sequence>
<keyword evidence="3" id="KW-0846">Cobalamin</keyword>
<dbReference type="GO" id="GO:0046653">
    <property type="term" value="P:tetrahydrofolate metabolic process"/>
    <property type="evidence" value="ECO:0007669"/>
    <property type="project" value="TreeGrafter"/>
</dbReference>
<dbReference type="PANTHER" id="PTHR45833">
    <property type="entry name" value="METHIONINE SYNTHASE"/>
    <property type="match status" value="1"/>
</dbReference>
<organism evidence="8">
    <name type="scientific">marine sediment metagenome</name>
    <dbReference type="NCBI Taxonomy" id="412755"/>
    <lineage>
        <taxon>unclassified sequences</taxon>
        <taxon>metagenomes</taxon>
        <taxon>ecological metagenomes</taxon>
    </lineage>
</organism>
<evidence type="ECO:0000259" key="7">
    <source>
        <dbReference type="PROSITE" id="PS50972"/>
    </source>
</evidence>
<comment type="similarity">
    <text evidence="1">Belongs to the vitamin-B12 dependent methionine synthase family.</text>
</comment>
<keyword evidence="6" id="KW-0170">Cobalt</keyword>
<dbReference type="SUPFAM" id="SSF51717">
    <property type="entry name" value="Dihydropteroate synthetase-like"/>
    <property type="match status" value="1"/>
</dbReference>
<dbReference type="GO" id="GO:0032259">
    <property type="term" value="P:methylation"/>
    <property type="evidence" value="ECO:0007669"/>
    <property type="project" value="UniProtKB-KW"/>
</dbReference>
<keyword evidence="4" id="KW-0808">Transferase</keyword>
<dbReference type="Pfam" id="PF00809">
    <property type="entry name" value="Pterin_bind"/>
    <property type="match status" value="1"/>
</dbReference>
<evidence type="ECO:0000256" key="6">
    <source>
        <dbReference type="ARBA" id="ARBA00023285"/>
    </source>
</evidence>
<dbReference type="InterPro" id="IPR050554">
    <property type="entry name" value="Met_Synthase/Corrinoid"/>
</dbReference>
<dbReference type="GO" id="GO:0008705">
    <property type="term" value="F:methionine synthase activity"/>
    <property type="evidence" value="ECO:0007669"/>
    <property type="project" value="TreeGrafter"/>
</dbReference>
<feature type="non-terminal residue" evidence="8">
    <location>
        <position position="1"/>
    </location>
</feature>
<feature type="domain" description="Pterin-binding" evidence="7">
    <location>
        <begin position="1"/>
        <end position="186"/>
    </location>
</feature>
<proteinExistence type="inferred from homology"/>
<dbReference type="Gene3D" id="3.20.20.20">
    <property type="entry name" value="Dihydropteroate synthase-like"/>
    <property type="match status" value="1"/>
</dbReference>
<dbReference type="GO" id="GO:0031419">
    <property type="term" value="F:cobalamin binding"/>
    <property type="evidence" value="ECO:0007669"/>
    <property type="project" value="UniProtKB-KW"/>
</dbReference>
<dbReference type="GO" id="GO:0050667">
    <property type="term" value="P:homocysteine metabolic process"/>
    <property type="evidence" value="ECO:0007669"/>
    <property type="project" value="TreeGrafter"/>
</dbReference>
<gene>
    <name evidence="8" type="ORF">S06H3_15744</name>
</gene>
<protein>
    <recommendedName>
        <fullName evidence="7">Pterin-binding domain-containing protein</fullName>
    </recommendedName>
</protein>
<keyword evidence="5" id="KW-0479">Metal-binding</keyword>
<evidence type="ECO:0000256" key="5">
    <source>
        <dbReference type="ARBA" id="ARBA00022723"/>
    </source>
</evidence>
<dbReference type="PROSITE" id="PS50972">
    <property type="entry name" value="PTERIN_BINDING"/>
    <property type="match status" value="1"/>
</dbReference>
<dbReference type="AlphaFoldDB" id="X1M2Q1"/>
<dbReference type="InterPro" id="IPR011005">
    <property type="entry name" value="Dihydropteroate_synth-like_sf"/>
</dbReference>
<dbReference type="PANTHER" id="PTHR45833:SF1">
    <property type="entry name" value="METHIONINE SYNTHASE"/>
    <property type="match status" value="1"/>
</dbReference>
<comment type="caution">
    <text evidence="8">The sequence shown here is derived from an EMBL/GenBank/DDBJ whole genome shotgun (WGS) entry which is preliminary data.</text>
</comment>
<dbReference type="NCBIfam" id="NF005719">
    <property type="entry name" value="PRK07535.1"/>
    <property type="match status" value="1"/>
</dbReference>
<reference evidence="8" key="1">
    <citation type="journal article" date="2014" name="Front. Microbiol.">
        <title>High frequency of phylogenetically diverse reductive dehalogenase-homologous genes in deep subseafloor sedimentary metagenomes.</title>
        <authorList>
            <person name="Kawai M."/>
            <person name="Futagami T."/>
            <person name="Toyoda A."/>
            <person name="Takaki Y."/>
            <person name="Nishi S."/>
            <person name="Hori S."/>
            <person name="Arai W."/>
            <person name="Tsubouchi T."/>
            <person name="Morono Y."/>
            <person name="Uchiyama I."/>
            <person name="Ito T."/>
            <person name="Fujiyama A."/>
            <person name="Inagaki F."/>
            <person name="Takami H."/>
        </authorList>
    </citation>
    <scope>NUCLEOTIDE SEQUENCE</scope>
    <source>
        <strain evidence="8">Expedition CK06-06</strain>
    </source>
</reference>
<dbReference type="EMBL" id="BARV01007759">
    <property type="protein sequence ID" value="GAI12346.1"/>
    <property type="molecule type" value="Genomic_DNA"/>
</dbReference>
<dbReference type="GO" id="GO:0005829">
    <property type="term" value="C:cytosol"/>
    <property type="evidence" value="ECO:0007669"/>
    <property type="project" value="TreeGrafter"/>
</dbReference>
<evidence type="ECO:0000256" key="2">
    <source>
        <dbReference type="ARBA" id="ARBA00022603"/>
    </source>
</evidence>
<evidence type="ECO:0000256" key="3">
    <source>
        <dbReference type="ARBA" id="ARBA00022628"/>
    </source>
</evidence>
<evidence type="ECO:0000256" key="4">
    <source>
        <dbReference type="ARBA" id="ARBA00022679"/>
    </source>
</evidence>